<dbReference type="KEGG" id="bon:A361_15755"/>
<sequence length="120" mass="13452">MEMDYLDPQGAEHMPEMADSGIALEFLLSVKTGIHTYAIALTETASQELREALYRQMEQSIDLHTEISELMISKGWLYPKDVGKQVELDLKSADNALMIAGMNLFPNDTDRLGMFATPNK</sequence>
<dbReference type="Pfam" id="PF07875">
    <property type="entry name" value="Coat_F"/>
    <property type="match status" value="1"/>
</dbReference>
<evidence type="ECO:0000256" key="1">
    <source>
        <dbReference type="ARBA" id="ARBA00022969"/>
    </source>
</evidence>
<accession>A0A161JUG2</accession>
<dbReference type="AlphaFoldDB" id="A0A161JUG2"/>
<dbReference type="eggNOG" id="COG5577">
    <property type="taxonomic scope" value="Bacteria"/>
</dbReference>
<dbReference type="InterPro" id="IPR012347">
    <property type="entry name" value="Ferritin-like"/>
</dbReference>
<dbReference type="PANTHER" id="PTHR39183:SF1">
    <property type="entry name" value="SPORE COAT PROTEIN F-LIKE PROTEIN YHCQ"/>
    <property type="match status" value="1"/>
</dbReference>
<evidence type="ECO:0000256" key="3">
    <source>
        <dbReference type="ARBA" id="ARBA00024344"/>
    </source>
</evidence>
<dbReference type="STRING" id="1196031.A361_15755"/>
<protein>
    <submittedName>
        <fullName evidence="4">Spore gernimation protein GerQ</fullName>
    </submittedName>
</protein>
<dbReference type="GO" id="GO:0030435">
    <property type="term" value="P:sporulation resulting in formation of a cellular spore"/>
    <property type="evidence" value="ECO:0007669"/>
    <property type="project" value="UniProtKB-KW"/>
</dbReference>
<name>A0A161JUG2_9BACI</name>
<gene>
    <name evidence="4" type="ORF">A361_15755</name>
</gene>
<comment type="similarity">
    <text evidence="3">Belongs to the CotF family.</text>
</comment>
<reference evidence="4 5" key="1">
    <citation type="submission" date="2016-04" db="EMBL/GenBank/DDBJ databases">
        <title>Complete genome sequence of Bacillus oceanisediminis strain 2691.</title>
        <authorList>
            <person name="Jeong H."/>
            <person name="Kim H.J."/>
            <person name="Lee D.-W."/>
        </authorList>
    </citation>
    <scope>NUCLEOTIDE SEQUENCE [LARGE SCALE GENOMIC DNA]</scope>
    <source>
        <strain evidence="4 5">2691</strain>
    </source>
</reference>
<dbReference type="EMBL" id="CP015506">
    <property type="protein sequence ID" value="AND40541.1"/>
    <property type="molecule type" value="Genomic_DNA"/>
</dbReference>
<evidence type="ECO:0000313" key="4">
    <source>
        <dbReference type="EMBL" id="AND40541.1"/>
    </source>
</evidence>
<comment type="subcellular location">
    <subcellularLocation>
        <location evidence="2">Spore coat</location>
    </subcellularLocation>
</comment>
<dbReference type="InterPro" id="IPR012851">
    <property type="entry name" value="Spore_coat_CotF-like"/>
</dbReference>
<evidence type="ECO:0000256" key="2">
    <source>
        <dbReference type="ARBA" id="ARBA00024325"/>
    </source>
</evidence>
<organism evidence="4 5">
    <name type="scientific">Cytobacillus oceanisediminis 2691</name>
    <dbReference type="NCBI Taxonomy" id="1196031"/>
    <lineage>
        <taxon>Bacteria</taxon>
        <taxon>Bacillati</taxon>
        <taxon>Bacillota</taxon>
        <taxon>Bacilli</taxon>
        <taxon>Bacillales</taxon>
        <taxon>Bacillaceae</taxon>
        <taxon>Cytobacillus</taxon>
    </lineage>
</organism>
<dbReference type="PANTHER" id="PTHR39183">
    <property type="entry name" value="SPORE COAT PROTEIN F-LIKE PROTEIN YHCQ"/>
    <property type="match status" value="1"/>
</dbReference>
<dbReference type="Gene3D" id="1.20.1260.10">
    <property type="match status" value="1"/>
</dbReference>
<dbReference type="Proteomes" id="UP000077856">
    <property type="component" value="Chromosome"/>
</dbReference>
<proteinExistence type="inferred from homology"/>
<keyword evidence="1" id="KW-0749">Sporulation</keyword>
<dbReference type="RefSeq" id="WP_019382148.1">
    <property type="nucleotide sequence ID" value="NZ_CP015506.1"/>
</dbReference>
<evidence type="ECO:0000313" key="5">
    <source>
        <dbReference type="Proteomes" id="UP000077856"/>
    </source>
</evidence>